<protein>
    <recommendedName>
        <fullName evidence="1">FAR1 domain-containing protein</fullName>
    </recommendedName>
</protein>
<keyword evidence="3" id="KW-1185">Reference proteome</keyword>
<proteinExistence type="predicted"/>
<evidence type="ECO:0000313" key="2">
    <source>
        <dbReference type="EMBL" id="CAA0808203.1"/>
    </source>
</evidence>
<name>A0A9N7R1A4_STRHE</name>
<dbReference type="InterPro" id="IPR004330">
    <property type="entry name" value="FAR1_DNA_bnd_dom"/>
</dbReference>
<reference evidence="2" key="1">
    <citation type="submission" date="2019-12" db="EMBL/GenBank/DDBJ databases">
        <authorList>
            <person name="Scholes J."/>
        </authorList>
    </citation>
    <scope>NUCLEOTIDE SEQUENCE</scope>
</reference>
<organism evidence="2 3">
    <name type="scientific">Striga hermonthica</name>
    <name type="common">Purple witchweed</name>
    <name type="synonym">Buchnera hermonthica</name>
    <dbReference type="NCBI Taxonomy" id="68872"/>
    <lineage>
        <taxon>Eukaryota</taxon>
        <taxon>Viridiplantae</taxon>
        <taxon>Streptophyta</taxon>
        <taxon>Embryophyta</taxon>
        <taxon>Tracheophyta</taxon>
        <taxon>Spermatophyta</taxon>
        <taxon>Magnoliopsida</taxon>
        <taxon>eudicotyledons</taxon>
        <taxon>Gunneridae</taxon>
        <taxon>Pentapetalae</taxon>
        <taxon>asterids</taxon>
        <taxon>lamiids</taxon>
        <taxon>Lamiales</taxon>
        <taxon>Orobanchaceae</taxon>
        <taxon>Buchnereae</taxon>
        <taxon>Striga</taxon>
    </lineage>
</organism>
<evidence type="ECO:0000313" key="3">
    <source>
        <dbReference type="Proteomes" id="UP001153555"/>
    </source>
</evidence>
<sequence>MLQYQHPRAITTPPARDNTWRQSTLVKVKDKTILWRYLVCSREGYKHHSNAGQRIPSESQVISHRVSNRVGCNARIVLRVYGVEGYVVKFFEERHKHTMTPEECRAHLKINRIMTATHQGFVLNFIKENIGPTKSFKLYKEIVGGYTHIGATNVDFKNFKRELLAYILGADAQMVIDKFYKLQENSWTFYFQYELDDKERLRRLFWADPISRRNYGSFGDVVSFDVTYSTNK</sequence>
<feature type="domain" description="FAR1" evidence="1">
    <location>
        <begin position="26"/>
        <end position="100"/>
    </location>
</feature>
<accession>A0A9N7R1A4</accession>
<dbReference type="OrthoDB" id="2402896at2759"/>
<gene>
    <name evidence="2" type="ORF">SHERM_10565</name>
</gene>
<dbReference type="PANTHER" id="PTHR47718">
    <property type="entry name" value="OS01G0519700 PROTEIN"/>
    <property type="match status" value="1"/>
</dbReference>
<dbReference type="PANTHER" id="PTHR47718:SF18">
    <property type="entry name" value="PROTEIN FAR1-RELATED SEQUENCE 5-LIKE"/>
    <property type="match status" value="1"/>
</dbReference>
<dbReference type="AlphaFoldDB" id="A0A9N7R1A4"/>
<dbReference type="Proteomes" id="UP001153555">
    <property type="component" value="Unassembled WGS sequence"/>
</dbReference>
<evidence type="ECO:0000259" key="1">
    <source>
        <dbReference type="Pfam" id="PF03101"/>
    </source>
</evidence>
<dbReference type="Pfam" id="PF03101">
    <property type="entry name" value="FAR1"/>
    <property type="match status" value="1"/>
</dbReference>
<dbReference type="EMBL" id="CACSLK010002554">
    <property type="protein sequence ID" value="CAA0808203.1"/>
    <property type="molecule type" value="Genomic_DNA"/>
</dbReference>
<comment type="caution">
    <text evidence="2">The sequence shown here is derived from an EMBL/GenBank/DDBJ whole genome shotgun (WGS) entry which is preliminary data.</text>
</comment>